<proteinExistence type="predicted"/>
<keyword evidence="3" id="KW-1185">Reference proteome</keyword>
<evidence type="ECO:0000313" key="3">
    <source>
        <dbReference type="Proteomes" id="UP000007798"/>
    </source>
</evidence>
<name>B4N913_DROWI</name>
<organism evidence="2 3">
    <name type="scientific">Drosophila willistoni</name>
    <name type="common">Fruit fly</name>
    <dbReference type="NCBI Taxonomy" id="7260"/>
    <lineage>
        <taxon>Eukaryota</taxon>
        <taxon>Metazoa</taxon>
        <taxon>Ecdysozoa</taxon>
        <taxon>Arthropoda</taxon>
        <taxon>Hexapoda</taxon>
        <taxon>Insecta</taxon>
        <taxon>Pterygota</taxon>
        <taxon>Neoptera</taxon>
        <taxon>Endopterygota</taxon>
        <taxon>Diptera</taxon>
        <taxon>Brachycera</taxon>
        <taxon>Muscomorpha</taxon>
        <taxon>Ephydroidea</taxon>
        <taxon>Drosophilidae</taxon>
        <taxon>Drosophila</taxon>
        <taxon>Sophophora</taxon>
    </lineage>
</organism>
<dbReference type="KEGG" id="dwi:6647300"/>
<gene>
    <name evidence="2" type="primary">Dwil\GK11525</name>
    <name evidence="2" type="ORF">Dwil_GK11525</name>
</gene>
<sequence length="342" mass="39307">MYKPIVPIDQNLSKYLLTYKSLPTLRVAFGESKSEFYNPPPCKAKGIPICEPEKEEVADVKVISTYFELPRVKKAKLFQCPQSDSIELIEAISEESEIPATLDEELQIDDIQNEVDRMKLKVSQINLLLGLNTPECPSIDPCLDVDTELKKHLISPEILNLQRNNQKLQQQISQLQLCRKASDLSMNNLTESISADRAAAGNLKKRLGELDSLKRTLEHEQALCGQRYRYMEKDKYDGSDLHPLFASANVNIKRVISKLVPTREYEKQKVQEIKKIQYLNEQCRKLFDYMLESFDKLDAKTGVSSRMQSPELPTYLYRNEKTFNVPRNSEESQPEGRTSIEK</sequence>
<evidence type="ECO:0000256" key="1">
    <source>
        <dbReference type="SAM" id="MobiDB-lite"/>
    </source>
</evidence>
<dbReference type="SMR" id="B4N913"/>
<dbReference type="HOGENOM" id="CLU_068974_0_0_1"/>
<dbReference type="Proteomes" id="UP000007798">
    <property type="component" value="Unassembled WGS sequence"/>
</dbReference>
<dbReference type="eggNOG" id="ENOG502TBSV">
    <property type="taxonomic scope" value="Eukaryota"/>
</dbReference>
<reference evidence="2 3" key="1">
    <citation type="journal article" date="2007" name="Nature">
        <title>Evolution of genes and genomes on the Drosophila phylogeny.</title>
        <authorList>
            <consortium name="Drosophila 12 Genomes Consortium"/>
            <person name="Clark A.G."/>
            <person name="Eisen M.B."/>
            <person name="Smith D.R."/>
            <person name="Bergman C.M."/>
            <person name="Oliver B."/>
            <person name="Markow T.A."/>
            <person name="Kaufman T.C."/>
            <person name="Kellis M."/>
            <person name="Gelbart W."/>
            <person name="Iyer V.N."/>
            <person name="Pollard D.A."/>
            <person name="Sackton T.B."/>
            <person name="Larracuente A.M."/>
            <person name="Singh N.D."/>
            <person name="Abad J.P."/>
            <person name="Abt D.N."/>
            <person name="Adryan B."/>
            <person name="Aguade M."/>
            <person name="Akashi H."/>
            <person name="Anderson W.W."/>
            <person name="Aquadro C.F."/>
            <person name="Ardell D.H."/>
            <person name="Arguello R."/>
            <person name="Artieri C.G."/>
            <person name="Barbash D.A."/>
            <person name="Barker D."/>
            <person name="Barsanti P."/>
            <person name="Batterham P."/>
            <person name="Batzoglou S."/>
            <person name="Begun D."/>
            <person name="Bhutkar A."/>
            <person name="Blanco E."/>
            <person name="Bosak S.A."/>
            <person name="Bradley R.K."/>
            <person name="Brand A.D."/>
            <person name="Brent M.R."/>
            <person name="Brooks A.N."/>
            <person name="Brown R.H."/>
            <person name="Butlin R.K."/>
            <person name="Caggese C."/>
            <person name="Calvi B.R."/>
            <person name="Bernardo de Carvalho A."/>
            <person name="Caspi A."/>
            <person name="Castrezana S."/>
            <person name="Celniker S.E."/>
            <person name="Chang J.L."/>
            <person name="Chapple C."/>
            <person name="Chatterji S."/>
            <person name="Chinwalla A."/>
            <person name="Civetta A."/>
            <person name="Clifton S.W."/>
            <person name="Comeron J.M."/>
            <person name="Costello J.C."/>
            <person name="Coyne J.A."/>
            <person name="Daub J."/>
            <person name="David R.G."/>
            <person name="Delcher A.L."/>
            <person name="Delehaunty K."/>
            <person name="Do C.B."/>
            <person name="Ebling H."/>
            <person name="Edwards K."/>
            <person name="Eickbush T."/>
            <person name="Evans J.D."/>
            <person name="Filipski A."/>
            <person name="Findeiss S."/>
            <person name="Freyhult E."/>
            <person name="Fulton L."/>
            <person name="Fulton R."/>
            <person name="Garcia A.C."/>
            <person name="Gardiner A."/>
            <person name="Garfield D.A."/>
            <person name="Garvin B.E."/>
            <person name="Gibson G."/>
            <person name="Gilbert D."/>
            <person name="Gnerre S."/>
            <person name="Godfrey J."/>
            <person name="Good R."/>
            <person name="Gotea V."/>
            <person name="Gravely B."/>
            <person name="Greenberg A.J."/>
            <person name="Griffiths-Jones S."/>
            <person name="Gross S."/>
            <person name="Guigo R."/>
            <person name="Gustafson E.A."/>
            <person name="Haerty W."/>
            <person name="Hahn M.W."/>
            <person name="Halligan D.L."/>
            <person name="Halpern A.L."/>
            <person name="Halter G.M."/>
            <person name="Han M.V."/>
            <person name="Heger A."/>
            <person name="Hillier L."/>
            <person name="Hinrichs A.S."/>
            <person name="Holmes I."/>
            <person name="Hoskins R.A."/>
            <person name="Hubisz M.J."/>
            <person name="Hultmark D."/>
            <person name="Huntley M.A."/>
            <person name="Jaffe D.B."/>
            <person name="Jagadeeshan S."/>
            <person name="Jeck W.R."/>
            <person name="Johnson J."/>
            <person name="Jones C.D."/>
            <person name="Jordan W.C."/>
            <person name="Karpen G.H."/>
            <person name="Kataoka E."/>
            <person name="Keightley P.D."/>
            <person name="Kheradpour P."/>
            <person name="Kirkness E.F."/>
            <person name="Koerich L.B."/>
            <person name="Kristiansen K."/>
            <person name="Kudrna D."/>
            <person name="Kulathinal R.J."/>
            <person name="Kumar S."/>
            <person name="Kwok R."/>
            <person name="Lander E."/>
            <person name="Langley C.H."/>
            <person name="Lapoint R."/>
            <person name="Lazzaro B.P."/>
            <person name="Lee S.J."/>
            <person name="Levesque L."/>
            <person name="Li R."/>
            <person name="Lin C.F."/>
            <person name="Lin M.F."/>
            <person name="Lindblad-Toh K."/>
            <person name="Llopart A."/>
            <person name="Long M."/>
            <person name="Low L."/>
            <person name="Lozovsky E."/>
            <person name="Lu J."/>
            <person name="Luo M."/>
            <person name="Machado C.A."/>
            <person name="Makalowski W."/>
            <person name="Marzo M."/>
            <person name="Matsuda M."/>
            <person name="Matzkin L."/>
            <person name="McAllister B."/>
            <person name="McBride C.S."/>
            <person name="McKernan B."/>
            <person name="McKernan K."/>
            <person name="Mendez-Lago M."/>
            <person name="Minx P."/>
            <person name="Mollenhauer M.U."/>
            <person name="Montooth K."/>
            <person name="Mount S.M."/>
            <person name="Mu X."/>
            <person name="Myers E."/>
            <person name="Negre B."/>
            <person name="Newfeld S."/>
            <person name="Nielsen R."/>
            <person name="Noor M.A."/>
            <person name="O'Grady P."/>
            <person name="Pachter L."/>
            <person name="Papaceit M."/>
            <person name="Parisi M.J."/>
            <person name="Parisi M."/>
            <person name="Parts L."/>
            <person name="Pedersen J.S."/>
            <person name="Pesole G."/>
            <person name="Phillippy A.M."/>
            <person name="Ponting C.P."/>
            <person name="Pop M."/>
            <person name="Porcelli D."/>
            <person name="Powell J.R."/>
            <person name="Prohaska S."/>
            <person name="Pruitt K."/>
            <person name="Puig M."/>
            <person name="Quesneville H."/>
            <person name="Ram K.R."/>
            <person name="Rand D."/>
            <person name="Rasmussen M.D."/>
            <person name="Reed L.K."/>
            <person name="Reenan R."/>
            <person name="Reily A."/>
            <person name="Remington K.A."/>
            <person name="Rieger T.T."/>
            <person name="Ritchie M.G."/>
            <person name="Robin C."/>
            <person name="Rogers Y.H."/>
            <person name="Rohde C."/>
            <person name="Rozas J."/>
            <person name="Rubenfield M.J."/>
            <person name="Ruiz A."/>
            <person name="Russo S."/>
            <person name="Salzberg S.L."/>
            <person name="Sanchez-Gracia A."/>
            <person name="Saranga D.J."/>
            <person name="Sato H."/>
            <person name="Schaeffer S.W."/>
            <person name="Schatz M.C."/>
            <person name="Schlenke T."/>
            <person name="Schwartz R."/>
            <person name="Segarra C."/>
            <person name="Singh R.S."/>
            <person name="Sirot L."/>
            <person name="Sirota M."/>
            <person name="Sisneros N.B."/>
            <person name="Smith C.D."/>
            <person name="Smith T.F."/>
            <person name="Spieth J."/>
            <person name="Stage D.E."/>
            <person name="Stark A."/>
            <person name="Stephan W."/>
            <person name="Strausberg R.L."/>
            <person name="Strempel S."/>
            <person name="Sturgill D."/>
            <person name="Sutton G."/>
            <person name="Sutton G.G."/>
            <person name="Tao W."/>
            <person name="Teichmann S."/>
            <person name="Tobari Y.N."/>
            <person name="Tomimura Y."/>
            <person name="Tsolas J.M."/>
            <person name="Valente V.L."/>
            <person name="Venter E."/>
            <person name="Venter J.C."/>
            <person name="Vicario S."/>
            <person name="Vieira F.G."/>
            <person name="Vilella A.J."/>
            <person name="Villasante A."/>
            <person name="Walenz B."/>
            <person name="Wang J."/>
            <person name="Wasserman M."/>
            <person name="Watts T."/>
            <person name="Wilson D."/>
            <person name="Wilson R.K."/>
            <person name="Wing R.A."/>
            <person name="Wolfner M.F."/>
            <person name="Wong A."/>
            <person name="Wong G.K."/>
            <person name="Wu C.I."/>
            <person name="Wu G."/>
            <person name="Yamamoto D."/>
            <person name="Yang H.P."/>
            <person name="Yang S.P."/>
            <person name="Yorke J.A."/>
            <person name="Yoshida K."/>
            <person name="Zdobnov E."/>
            <person name="Zhang P."/>
            <person name="Zhang Y."/>
            <person name="Zimin A.V."/>
            <person name="Baldwin J."/>
            <person name="Abdouelleil A."/>
            <person name="Abdulkadir J."/>
            <person name="Abebe A."/>
            <person name="Abera B."/>
            <person name="Abreu J."/>
            <person name="Acer S.C."/>
            <person name="Aftuck L."/>
            <person name="Alexander A."/>
            <person name="An P."/>
            <person name="Anderson E."/>
            <person name="Anderson S."/>
            <person name="Arachi H."/>
            <person name="Azer M."/>
            <person name="Bachantsang P."/>
            <person name="Barry A."/>
            <person name="Bayul T."/>
            <person name="Berlin A."/>
            <person name="Bessette D."/>
            <person name="Bloom T."/>
            <person name="Blye J."/>
            <person name="Boguslavskiy L."/>
            <person name="Bonnet C."/>
            <person name="Boukhgalter B."/>
            <person name="Bourzgui I."/>
            <person name="Brown A."/>
            <person name="Cahill P."/>
            <person name="Channer S."/>
            <person name="Cheshatsang Y."/>
            <person name="Chuda L."/>
            <person name="Citroen M."/>
            <person name="Collymore A."/>
            <person name="Cooke P."/>
            <person name="Costello M."/>
            <person name="D'Aco K."/>
            <person name="Daza R."/>
            <person name="De Haan G."/>
            <person name="DeGray S."/>
            <person name="DeMaso C."/>
            <person name="Dhargay N."/>
            <person name="Dooley K."/>
            <person name="Dooley E."/>
            <person name="Doricent M."/>
            <person name="Dorje P."/>
            <person name="Dorjee K."/>
            <person name="Dupes A."/>
            <person name="Elong R."/>
            <person name="Falk J."/>
            <person name="Farina A."/>
            <person name="Faro S."/>
            <person name="Ferguson D."/>
            <person name="Fisher S."/>
            <person name="Foley C.D."/>
            <person name="Franke A."/>
            <person name="Friedrich D."/>
            <person name="Gadbois L."/>
            <person name="Gearin G."/>
            <person name="Gearin C.R."/>
            <person name="Giannoukos G."/>
            <person name="Goode T."/>
            <person name="Graham J."/>
            <person name="Grandbois E."/>
            <person name="Grewal S."/>
            <person name="Gyaltsen K."/>
            <person name="Hafez N."/>
            <person name="Hagos B."/>
            <person name="Hall J."/>
            <person name="Henson C."/>
            <person name="Hollinger A."/>
            <person name="Honan T."/>
            <person name="Huard M.D."/>
            <person name="Hughes L."/>
            <person name="Hurhula B."/>
            <person name="Husby M.E."/>
            <person name="Kamat A."/>
            <person name="Kanga B."/>
            <person name="Kashin S."/>
            <person name="Khazanovich D."/>
            <person name="Kisner P."/>
            <person name="Lance K."/>
            <person name="Lara M."/>
            <person name="Lee W."/>
            <person name="Lennon N."/>
            <person name="Letendre F."/>
            <person name="LeVine R."/>
            <person name="Lipovsky A."/>
            <person name="Liu X."/>
            <person name="Liu J."/>
            <person name="Liu S."/>
            <person name="Lokyitsang T."/>
            <person name="Lokyitsang Y."/>
            <person name="Lubonja R."/>
            <person name="Lui A."/>
            <person name="MacDonald P."/>
            <person name="Magnisalis V."/>
            <person name="Maru K."/>
            <person name="Matthews C."/>
            <person name="McCusker W."/>
            <person name="McDonough S."/>
            <person name="Mehta T."/>
            <person name="Meldrim J."/>
            <person name="Meneus L."/>
            <person name="Mihai O."/>
            <person name="Mihalev A."/>
            <person name="Mihova T."/>
            <person name="Mittelman R."/>
            <person name="Mlenga V."/>
            <person name="Montmayeur A."/>
            <person name="Mulrain L."/>
            <person name="Navidi A."/>
            <person name="Naylor J."/>
            <person name="Negash T."/>
            <person name="Nguyen T."/>
            <person name="Nguyen N."/>
            <person name="Nicol R."/>
            <person name="Norbu C."/>
            <person name="Norbu N."/>
            <person name="Novod N."/>
            <person name="O'Neill B."/>
            <person name="Osman S."/>
            <person name="Markiewicz E."/>
            <person name="Oyono O.L."/>
            <person name="Patti C."/>
            <person name="Phunkhang P."/>
            <person name="Pierre F."/>
            <person name="Priest M."/>
            <person name="Raghuraman S."/>
            <person name="Rege F."/>
            <person name="Reyes R."/>
            <person name="Rise C."/>
            <person name="Rogov P."/>
            <person name="Ross K."/>
            <person name="Ryan E."/>
            <person name="Settipalli S."/>
            <person name="Shea T."/>
            <person name="Sherpa N."/>
            <person name="Shi L."/>
            <person name="Shih D."/>
            <person name="Sparrow T."/>
            <person name="Spaulding J."/>
            <person name="Stalker J."/>
            <person name="Stange-Thomann N."/>
            <person name="Stavropoulos S."/>
            <person name="Stone C."/>
            <person name="Strader C."/>
            <person name="Tesfaye S."/>
            <person name="Thomson T."/>
            <person name="Thoulutsang Y."/>
            <person name="Thoulutsang D."/>
            <person name="Topham K."/>
            <person name="Topping I."/>
            <person name="Tsamla T."/>
            <person name="Vassiliev H."/>
            <person name="Vo A."/>
            <person name="Wangchuk T."/>
            <person name="Wangdi T."/>
            <person name="Weiand M."/>
            <person name="Wilkinson J."/>
            <person name="Wilson A."/>
            <person name="Yadav S."/>
            <person name="Young G."/>
            <person name="Yu Q."/>
            <person name="Zembek L."/>
            <person name="Zhong D."/>
            <person name="Zimmer A."/>
            <person name="Zwirko Z."/>
            <person name="Jaffe D.B."/>
            <person name="Alvarez P."/>
            <person name="Brockman W."/>
            <person name="Butler J."/>
            <person name="Chin C."/>
            <person name="Gnerre S."/>
            <person name="Grabherr M."/>
            <person name="Kleber M."/>
            <person name="Mauceli E."/>
            <person name="MacCallum I."/>
        </authorList>
    </citation>
    <scope>NUCLEOTIDE SEQUENCE [LARGE SCALE GENOMIC DNA]</scope>
    <source>
        <strain evidence="3">Tucson 14030-0811.24</strain>
    </source>
</reference>
<dbReference type="OrthoDB" id="7989117at2759"/>
<dbReference type="PhylomeDB" id="B4N913"/>
<dbReference type="AlphaFoldDB" id="B4N913"/>
<protein>
    <submittedName>
        <fullName evidence="2">Uncharacterized protein</fullName>
    </submittedName>
</protein>
<dbReference type="EMBL" id="CH964232">
    <property type="protein sequence ID" value="EDW80518.1"/>
    <property type="molecule type" value="Genomic_DNA"/>
</dbReference>
<dbReference type="InterPro" id="IPR031883">
    <property type="entry name" value="DUF4763"/>
</dbReference>
<dbReference type="InParanoid" id="B4N913"/>
<dbReference type="OMA" id="CPDIDPC"/>
<evidence type="ECO:0000313" key="2">
    <source>
        <dbReference type="EMBL" id="EDW80518.1"/>
    </source>
</evidence>
<accession>B4N913</accession>
<dbReference type="Pfam" id="PF15960">
    <property type="entry name" value="DUF4763"/>
    <property type="match status" value="1"/>
</dbReference>
<feature type="region of interest" description="Disordered" evidence="1">
    <location>
        <begin position="319"/>
        <end position="342"/>
    </location>
</feature>